<feature type="compositionally biased region" description="Basic and acidic residues" evidence="1">
    <location>
        <begin position="72"/>
        <end position="81"/>
    </location>
</feature>
<name>A0A7X1HXW3_9ACTN</name>
<comment type="caution">
    <text evidence="2">The sequence shown here is derived from an EMBL/GenBank/DDBJ whole genome shotgun (WGS) entry which is preliminary data.</text>
</comment>
<accession>A0A7X1HXW3</accession>
<feature type="region of interest" description="Disordered" evidence="1">
    <location>
        <begin position="1"/>
        <end position="24"/>
    </location>
</feature>
<keyword evidence="3" id="KW-1185">Reference proteome</keyword>
<dbReference type="RefSeq" id="WP_159670547.1">
    <property type="nucleotide sequence ID" value="NZ_JACMHY010000001.1"/>
</dbReference>
<feature type="compositionally biased region" description="Basic residues" evidence="1">
    <location>
        <begin position="11"/>
        <end position="24"/>
    </location>
</feature>
<reference evidence="2 3" key="1">
    <citation type="submission" date="2020-08" db="EMBL/GenBank/DDBJ databases">
        <title>Whole-Genome Sequence of French Clinical Streptomyces mexicanus Strain Q0842.</title>
        <authorList>
            <person name="Boxberger M."/>
            <person name="La Scola B."/>
        </authorList>
    </citation>
    <scope>NUCLEOTIDE SEQUENCE [LARGE SCALE GENOMIC DNA]</scope>
    <source>
        <strain evidence="2 3">Marseille-Q0842</strain>
    </source>
</reference>
<dbReference type="OrthoDB" id="4333462at2"/>
<feature type="compositionally biased region" description="Basic and acidic residues" evidence="1">
    <location>
        <begin position="1"/>
        <end position="10"/>
    </location>
</feature>
<organism evidence="2 3">
    <name type="scientific">Streptomyces mexicanus</name>
    <dbReference type="NCBI Taxonomy" id="178566"/>
    <lineage>
        <taxon>Bacteria</taxon>
        <taxon>Bacillati</taxon>
        <taxon>Actinomycetota</taxon>
        <taxon>Actinomycetes</taxon>
        <taxon>Kitasatosporales</taxon>
        <taxon>Streptomycetaceae</taxon>
        <taxon>Streptomyces</taxon>
    </lineage>
</organism>
<evidence type="ECO:0008006" key="4">
    <source>
        <dbReference type="Google" id="ProtNLM"/>
    </source>
</evidence>
<protein>
    <recommendedName>
        <fullName evidence="4">Lipoprotein</fullName>
    </recommendedName>
</protein>
<dbReference type="EMBL" id="JACMHY010000001">
    <property type="protein sequence ID" value="MBC2863913.1"/>
    <property type="molecule type" value="Genomic_DNA"/>
</dbReference>
<dbReference type="AlphaFoldDB" id="A0A7X1HXW3"/>
<gene>
    <name evidence="2" type="ORF">H1R13_02580</name>
</gene>
<dbReference type="Proteomes" id="UP000517694">
    <property type="component" value="Unassembled WGS sequence"/>
</dbReference>
<proteinExistence type="predicted"/>
<evidence type="ECO:0000313" key="3">
    <source>
        <dbReference type="Proteomes" id="UP000517694"/>
    </source>
</evidence>
<evidence type="ECO:0000256" key="1">
    <source>
        <dbReference type="SAM" id="MobiDB-lite"/>
    </source>
</evidence>
<sequence length="96" mass="10197">MPAHSADARARARTRARAQGRPRARTRLLAATAFLLTACTALTGCYDGQGLRDEGPSSVSRSAGHPCPARTDTVRGAEPDTVRRVQRSFCATSTAQ</sequence>
<feature type="region of interest" description="Disordered" evidence="1">
    <location>
        <begin position="50"/>
        <end position="81"/>
    </location>
</feature>
<evidence type="ECO:0000313" key="2">
    <source>
        <dbReference type="EMBL" id="MBC2863913.1"/>
    </source>
</evidence>